<evidence type="ECO:0000313" key="8">
    <source>
        <dbReference type="Proteomes" id="UP000051494"/>
    </source>
</evidence>
<dbReference type="InterPro" id="IPR036964">
    <property type="entry name" value="RASGEF_cat_dom_sf"/>
</dbReference>
<dbReference type="SUPFAM" id="SSF52799">
    <property type="entry name" value="(Phosphotyrosine protein) phosphatases II"/>
    <property type="match status" value="1"/>
</dbReference>
<reference evidence="7" key="2">
    <citation type="journal article" date="2016" name="Genome Announc.">
        <title>Draft Genome Sequences of Two Novel Amoeba-Resistant Intranuclear Bacteria, 'Candidatus Berkiella cookevillensis' and 'Candidatus Berkiella aquae'.</title>
        <authorList>
            <person name="Mehari Y.T."/>
            <person name="Arivett B.A."/>
            <person name="Farone A.L."/>
            <person name="Gunderson J.H."/>
            <person name="Farone M.B."/>
        </authorList>
    </citation>
    <scope>NUCLEOTIDE SEQUENCE</scope>
    <source>
        <strain evidence="7">CC99</strain>
    </source>
</reference>
<proteinExistence type="predicted"/>
<feature type="region of interest" description="Disordered" evidence="3">
    <location>
        <begin position="2662"/>
        <end position="2683"/>
    </location>
</feature>
<feature type="compositionally biased region" description="Basic and acidic residues" evidence="3">
    <location>
        <begin position="2662"/>
        <end position="2672"/>
    </location>
</feature>
<dbReference type="InterPro" id="IPR008937">
    <property type="entry name" value="Ras-like_GEF"/>
</dbReference>
<dbReference type="PROSITE" id="PS50009">
    <property type="entry name" value="RASGEF_CAT"/>
    <property type="match status" value="1"/>
</dbReference>
<dbReference type="Gene3D" id="1.10.840.10">
    <property type="entry name" value="Ras guanine-nucleotide exchange factors catalytic domain"/>
    <property type="match status" value="1"/>
</dbReference>
<dbReference type="Gene3D" id="3.90.190.10">
    <property type="entry name" value="Protein tyrosine phosphatase superfamily"/>
    <property type="match status" value="1"/>
</dbReference>
<evidence type="ECO:0000259" key="5">
    <source>
        <dbReference type="PROSITE" id="PS50056"/>
    </source>
</evidence>
<dbReference type="STRING" id="437022.CC99x_00968"/>
<dbReference type="Proteomes" id="UP000051494">
    <property type="component" value="Unassembled WGS sequence"/>
</dbReference>
<dbReference type="PROSITE" id="PS50056">
    <property type="entry name" value="TYR_PHOSPHATASE_2"/>
    <property type="match status" value="1"/>
</dbReference>
<dbReference type="InterPro" id="IPR001895">
    <property type="entry name" value="RASGEF_cat_dom"/>
</dbReference>
<sequence length="2683" mass="298417">MPKPKKIQVDNQGVLDLIGIRTVIQSYQEIYNKSQNNIDSESLERRRLVLEALTKELPALIKRDKTKQASFYTENLDQLVDNIDQDIKNLEDRIAELSTDQISDLINIKGWRDEFVRELEVAKTSAKQQFSQEQKQALLAMVKHYNNGHIHSAQRKESAKELKAFIKTLSLPEDYAVFIEKLNEIRQKTFQADAARDKSEVSKIETKSELSFTARMKHFAKQKYQARHKDLKEAMAPLLGGRFQKLLSDLHEESVKKMTMAKGVTPEFKVFSIEVIDLRSMVINIDSSMAANPALKSVFDSIKKDCTEMRFAEAQKKLEKFLNEHEKELSNYQMNQIKQAEIKLSNIVGFVRNHRAIESMIEGSQAQLGKGFIHQILSGYKSPYTWFPGQAITISEESIASYAATLMHVTSPKEIFAEVAKEIAQLPDDQKAAYYNRFQNLMKDMVVADIMPQHIIKGANKENFRAIAKIEKDIESKEKAIDTKQKALVVLGVFNSEKITKLLQNSEQIASALQSRRIQAAQFEAELKKQPDTSKKQLLEGLNKEIKALQMVQEIVGLEADKVDLLAQLAVRKQSEALYSELIANYNHILFDHVPYQKKVQKLINEIDDKIKEKESQIQERTEALKSAYALTAKDIENIGKLMEDPDKLNKYKSLSEAIKGEFGFQADKWALKDVQALLKEKAQLESQKAVYEKNLQAIMPQVDAMNSMLASLHAAGLDVSKFADSMQEALKDKQDRAVQVQALRMQVQAAGAEKKSLDEILQNLPPRGTPEYIEAKVRVANSFTAQSISDLMSIKAYEFLNQNWSKEETKQNSALVKSAIANFNNMSTMIVADILQGSSVEAKEQRAVFYSEIMRECINNNDFNSGMAIIAALNNVQIERLDLLRRPNFKNQDVFKLNLAEAEKIFSQRQQSEMLRNTTDSLLDRGQTVIPFTGPYLSVLTAKDEEPDYLTDPNTSERIINEAKLQKIHAAMSAMLRAQEQVLKDPNYRPTQLVEIAQRAKTAPSEELMWPVLDAAMVKIELDLGINVANDDGEKIAKNIFEIIEAKLKDKDFPEYFRIILKTPGQEDQKIDQTDAYKIILNQLPFAAMQMDVASVDRMLTLIEKMQQRAVTNNQGKKLDDSLEDLFLSTRLEMEKIKFRILAQERVTASQSHAATMTEHMRAPQIPAFVQALSAKGHENYKLGNIEAKAWVMRTDPNAEDSPWPLPQSGAGRQGDWIGQTFGASESVLRQQLSQIPPPRTFSMQEIQSSLSAVAAKDKSDPTIAAPSITIVQGVGVNDLHRTALGQNALLQVASQFDFQEAPGPMDVSVGEYLGDRTQGPQAAIEAAAAALHRKAAKHAGTLDHALTTLLPPSLLTKYPNLYKDGYLNLGTVKDENDKKILLDHISRNIEQLRVLPQWVHCESSGATQMQVFCAAPSFQGMGKPAEGSVEDQICKKLVVAQYVATAQLAVIRARETGETVPLHLTMVGQGAFNNNPSVMKEAMEAVAQVIKGEKVALYVHAYSKEANDALTRQLESGKEKGLFSVATMSASNFKKQKHTQLKAPTTAMAFKAVMDFDNALKSYQLAKQHDISNQIAYYEQQLKGPLKVELEQAIQQLKKASKTGALSEETAQAINPILKSISTHPALSALKLKDLQSKAEFIVQAGQHSQSAVDMQSMMHASKAKAAREPVITQFETPSQSRTVEDIAEVTPRTRIQRSASMSDVRSIDLSAAQAIKQSFIDERKQALAAQAVAHPKLSDEMRVALYEIRDNVEQEIAQIKAKGKILEKIDALNTQLESTPDAKTQEEIKVDLKEAEAELSLIKAAESRLAKLEILEKRIEDVQADFTLEKANKIIVDYKRISQEKDALVKPVEHSAQRLAIAEYVARNIPVWTVATDNLPDRGKGAEIVKVAKVMAGTLITETIDMPLVKGQMFWYASKDIQGLTPATASGNPPTLFGTMAPDQYLLADDIVLNSDPEAIKALASALAGLIISKQKESVEDKDKLEEKIVAELRQADLQFKDPTDSKLWDKLSKIASDHGGSISGRAEAQKIAPTLQACIGKKHVAAIANSVGVGDPKQYAVLTIIGADGSEAKGFGLQERTVLDNQKKAQVSTFGHGDIEVPTISLYQGHDPHIERQLVLQSNGSVQSAQGQAVPGKLNFANSDLAHLLDFYHATMGKNPPIPVAVNCTDGIDRTGMTMVALMMLNAFRKDDFTALSSVEQQRILINMIDGLKQDRGPFFLKGIEDTAIAVAFGYALIAAQKQQDFEKNLQSEMGIDPRIKALLTDKIVAEPDKLLTALKLLSRETDLSQNDSHQINRWIELVADRTHAYEQFSIINNPKSELSKKIDAIPKGPVSSHGSSAVKAAGMFELETAPISHFIKLLDSEFDLNTIRYQGKGIHELAIDRLLTDPSDQNLAELKVFSDKSGKEGQKIMQNYLEEKGYPKDLVQKAKNGNDIQHAMLANPKRYVEIAEKATEKEKKDLVADFIQPAVKVPPQQWVSVKPTAPKDVSSQSQQPITLGATRKSMTVAHAVQRSIASPEDRTQVTIVNDQQLVSKVIKFSEIQANRDKDPKIVQVTQLRNDSDTVNGVMIGFENPAKPERPLRVYACEDKGQTTFSVNKNLPPDSVKQAILTACLLAVRNASPNAVFTIPESASKEKADMIKECFAEAIKKEKHSFLDGQEPKIESKSSPAQALKHK</sequence>
<dbReference type="RefSeq" id="WP_057624097.1">
    <property type="nucleotide sequence ID" value="NZ_LKHV02000001.1"/>
</dbReference>
<feature type="domain" description="Ras-GEF" evidence="4">
    <location>
        <begin position="776"/>
        <end position="1013"/>
    </location>
</feature>
<name>A0A0Q9YQ99_9GAMM</name>
<evidence type="ECO:0000313" key="7">
    <source>
        <dbReference type="EMBL" id="MCS5709331.1"/>
    </source>
</evidence>
<dbReference type="SMART" id="SM00147">
    <property type="entry name" value="RasGEF"/>
    <property type="match status" value="1"/>
</dbReference>
<reference evidence="7" key="3">
    <citation type="submission" date="2021-06" db="EMBL/GenBank/DDBJ databases">
        <title>Genomic Description and Analysis of Intracellular Bacteria, Candidatus Berkiella cookevillensis and Candidatus Berkiella aquae.</title>
        <authorList>
            <person name="Kidane D.T."/>
            <person name="Mehari Y.T."/>
            <person name="Rice F.C."/>
            <person name="Arivett B.A."/>
            <person name="Farone A.L."/>
            <person name="Berk S.G."/>
            <person name="Farone M.B."/>
        </authorList>
    </citation>
    <scope>NUCLEOTIDE SEQUENCE</scope>
    <source>
        <strain evidence="7">CC99</strain>
    </source>
</reference>
<dbReference type="InterPro" id="IPR000387">
    <property type="entry name" value="Tyr_Pase_dom"/>
</dbReference>
<keyword evidence="1" id="KW-0344">Guanine-nucleotide releasing factor</keyword>
<dbReference type="GO" id="GO:0007264">
    <property type="term" value="P:small GTPase-mediated signal transduction"/>
    <property type="evidence" value="ECO:0007669"/>
    <property type="project" value="InterPro"/>
</dbReference>
<dbReference type="EMBL" id="LKHV01000004">
    <property type="protein sequence ID" value="KRG18980.1"/>
    <property type="molecule type" value="Genomic_DNA"/>
</dbReference>
<dbReference type="EMBL" id="LKHV02000001">
    <property type="protein sequence ID" value="MCS5709331.1"/>
    <property type="molecule type" value="Genomic_DNA"/>
</dbReference>
<dbReference type="GO" id="GO:0005085">
    <property type="term" value="F:guanyl-nucleotide exchange factor activity"/>
    <property type="evidence" value="ECO:0007669"/>
    <property type="project" value="UniProtKB-KW"/>
</dbReference>
<dbReference type="SUPFAM" id="SSF48366">
    <property type="entry name" value="Ras GEF"/>
    <property type="match status" value="1"/>
</dbReference>
<feature type="coiled-coil region" evidence="2">
    <location>
        <begin position="1752"/>
        <end position="1835"/>
    </location>
</feature>
<feature type="domain" description="Tyrosine specific protein phosphatases" evidence="5">
    <location>
        <begin position="2147"/>
        <end position="2207"/>
    </location>
</feature>
<evidence type="ECO:0000256" key="1">
    <source>
        <dbReference type="ARBA" id="ARBA00022658"/>
    </source>
</evidence>
<gene>
    <name evidence="6" type="ORF">CC99x_00968</name>
    <name evidence="7" type="ORF">CC99x_010480</name>
</gene>
<evidence type="ECO:0000313" key="6">
    <source>
        <dbReference type="EMBL" id="KRG18980.1"/>
    </source>
</evidence>
<dbReference type="InterPro" id="IPR023578">
    <property type="entry name" value="Ras_GEF_dom_sf"/>
</dbReference>
<dbReference type="Pfam" id="PF00617">
    <property type="entry name" value="RasGEF"/>
    <property type="match status" value="1"/>
</dbReference>
<protein>
    <submittedName>
        <fullName evidence="6">RasGEF domain protein</fullName>
    </submittedName>
</protein>
<feature type="coiled-coil region" evidence="2">
    <location>
        <begin position="597"/>
        <end position="624"/>
    </location>
</feature>
<evidence type="ECO:0000256" key="2">
    <source>
        <dbReference type="SAM" id="Coils"/>
    </source>
</evidence>
<accession>A0A0Q9YQ99</accession>
<comment type="caution">
    <text evidence="6">The sequence shown here is derived from an EMBL/GenBank/DDBJ whole genome shotgun (WGS) entry which is preliminary data.</text>
</comment>
<organism evidence="6">
    <name type="scientific">Candidatus Berkiella cookevillensis</name>
    <dbReference type="NCBI Taxonomy" id="437022"/>
    <lineage>
        <taxon>Bacteria</taxon>
        <taxon>Pseudomonadati</taxon>
        <taxon>Pseudomonadota</taxon>
        <taxon>Gammaproteobacteria</taxon>
        <taxon>Candidatus Berkiellales</taxon>
        <taxon>Candidatus Berkiellaceae</taxon>
        <taxon>Candidatus Berkiella</taxon>
    </lineage>
</organism>
<evidence type="ECO:0000259" key="4">
    <source>
        <dbReference type="PROSITE" id="PS50009"/>
    </source>
</evidence>
<dbReference type="PANTHER" id="PTHR23113:SF99">
    <property type="entry name" value="RASGEF DOMAIN-CONTAINING PROTEIN"/>
    <property type="match status" value="1"/>
</dbReference>
<feature type="coiled-coil region" evidence="2">
    <location>
        <begin position="73"/>
        <end position="136"/>
    </location>
</feature>
<keyword evidence="2" id="KW-0175">Coiled coil</keyword>
<dbReference type="OrthoDB" id="5662420at2"/>
<dbReference type="InterPro" id="IPR029021">
    <property type="entry name" value="Prot-tyrosine_phosphatase-like"/>
</dbReference>
<dbReference type="PANTHER" id="PTHR23113">
    <property type="entry name" value="GUANINE NUCLEOTIDE EXCHANGE FACTOR"/>
    <property type="match status" value="1"/>
</dbReference>
<evidence type="ECO:0000256" key="3">
    <source>
        <dbReference type="SAM" id="MobiDB-lite"/>
    </source>
</evidence>
<keyword evidence="8" id="KW-1185">Reference proteome</keyword>
<reference evidence="6" key="1">
    <citation type="submission" date="2015-09" db="EMBL/GenBank/DDBJ databases">
        <title>Draft Genome Sequences of Two Novel Amoeba-resistant Intranuclear Bacteria, Candidatus Berkiella cookevillensis and Candidatus Berkiella aquae.</title>
        <authorList>
            <person name="Mehari Y.T."/>
            <person name="Arivett B.A."/>
            <person name="Farone A.L."/>
            <person name="Gunderson J.H."/>
            <person name="Farone M.B."/>
        </authorList>
    </citation>
    <scope>NUCLEOTIDE SEQUENCE [LARGE SCALE GENOMIC DNA]</scope>
    <source>
        <strain evidence="6">CC99</strain>
    </source>
</reference>
<feature type="coiled-coil region" evidence="2">
    <location>
        <begin position="304"/>
        <end position="335"/>
    </location>
</feature>